<evidence type="ECO:0000313" key="2">
    <source>
        <dbReference type="EMBL" id="KAL2511227.1"/>
    </source>
</evidence>
<proteinExistence type="predicted"/>
<dbReference type="AlphaFoldDB" id="A0ABD1TES3"/>
<evidence type="ECO:0000256" key="1">
    <source>
        <dbReference type="SAM" id="MobiDB-lite"/>
    </source>
</evidence>
<feature type="region of interest" description="Disordered" evidence="1">
    <location>
        <begin position="104"/>
        <end position="182"/>
    </location>
</feature>
<name>A0ABD1TES3_9LAMI</name>
<dbReference type="EMBL" id="JBFOLK010000005">
    <property type="protein sequence ID" value="KAL2511227.1"/>
    <property type="molecule type" value="Genomic_DNA"/>
</dbReference>
<feature type="compositionally biased region" description="Polar residues" evidence="1">
    <location>
        <begin position="130"/>
        <end position="143"/>
    </location>
</feature>
<reference evidence="3" key="1">
    <citation type="submission" date="2024-07" db="EMBL/GenBank/DDBJ databases">
        <title>Two chromosome-level genome assemblies of Korean endemic species Abeliophyllum distichum and Forsythia ovata (Oleaceae).</title>
        <authorList>
            <person name="Jang H."/>
        </authorList>
    </citation>
    <scope>NUCLEOTIDE SEQUENCE [LARGE SCALE GENOMIC DNA]</scope>
</reference>
<evidence type="ECO:0000313" key="3">
    <source>
        <dbReference type="Proteomes" id="UP001604336"/>
    </source>
</evidence>
<keyword evidence="3" id="KW-1185">Reference proteome</keyword>
<sequence length="182" mass="20462">MIFTIFNSTKSSIRLYTRIPFSLSIFQQAGEQNHWVRRSPQLPLPSLSSSCSPKIISTYRNQSTREVVAIAGTIARRRRRHNREVHNATTLMGSNRTRKWAATGLKSRQMAATKSRPDAQMGRENRDVHNATTLMGSNRVTTSRPEKQWAATGVRSNRLKGPRKMAATKSRPDAQMGSQQPG</sequence>
<organism evidence="2 3">
    <name type="scientific">Abeliophyllum distichum</name>
    <dbReference type="NCBI Taxonomy" id="126358"/>
    <lineage>
        <taxon>Eukaryota</taxon>
        <taxon>Viridiplantae</taxon>
        <taxon>Streptophyta</taxon>
        <taxon>Embryophyta</taxon>
        <taxon>Tracheophyta</taxon>
        <taxon>Spermatophyta</taxon>
        <taxon>Magnoliopsida</taxon>
        <taxon>eudicotyledons</taxon>
        <taxon>Gunneridae</taxon>
        <taxon>Pentapetalae</taxon>
        <taxon>asterids</taxon>
        <taxon>lamiids</taxon>
        <taxon>Lamiales</taxon>
        <taxon>Oleaceae</taxon>
        <taxon>Forsythieae</taxon>
        <taxon>Abeliophyllum</taxon>
    </lineage>
</organism>
<dbReference type="Proteomes" id="UP001604336">
    <property type="component" value="Unassembled WGS sequence"/>
</dbReference>
<gene>
    <name evidence="2" type="ORF">Adt_16827</name>
</gene>
<accession>A0ABD1TES3</accession>
<comment type="caution">
    <text evidence="2">The sequence shown here is derived from an EMBL/GenBank/DDBJ whole genome shotgun (WGS) entry which is preliminary data.</text>
</comment>
<feature type="compositionally biased region" description="Basic and acidic residues" evidence="1">
    <location>
        <begin position="115"/>
        <end position="129"/>
    </location>
</feature>
<protein>
    <submittedName>
        <fullName evidence="2">Uncharacterized protein</fullName>
    </submittedName>
</protein>